<dbReference type="EMBL" id="OIVN01002961">
    <property type="protein sequence ID" value="SPD07781.1"/>
    <property type="molecule type" value="Genomic_DNA"/>
</dbReference>
<dbReference type="CDD" id="cd00303">
    <property type="entry name" value="retropepsin_like"/>
    <property type="match status" value="1"/>
</dbReference>
<dbReference type="Gene3D" id="2.40.70.10">
    <property type="entry name" value="Acid Proteases"/>
    <property type="match status" value="1"/>
</dbReference>
<sequence length="782" mass="88597">MGDDTDSNHEGNRKTMYDLLHPTQSSIPSCIMFPPNAPYVELKQGLLAILPDFRGLENENPYVHIRAFEEVINSFYAQHAVETAKLRFFPFSLKDRVRGWLYTLKPRSIGNWGEMGHEFYKKYFPPHKVQQVKRKISSFIQGENESLFQAWERYKDLFNFCPTHSYENWRLVAYFYEGLTPRDRQFVQLSCGGGFLQKEPEDAIDYLDEIAENSNTWIGPSATESTDRSRTTSTTAGRGIYQLKEEDTMKAKLESLTKEIEALKLKDTIGAKQGYQAEIHEHEATIQKHDAILNRLVEDNKEFRSHLSKLTTTLSVNEKGKFPSQAHIPHGQYMAQGSQDKPNNEHVNVVTTRSGKTVVTPPVEEQTENRDNIEEPTINEPVRRPISVPFPQALKTSRKLDSSPEILENLRQVRINLPLLHVIKQVPSYAKILKDLCTMKRKQNVKKTAFLTEQVSALIQHKIPPKYKDPGCPTISCIIGDHDIEQALLDLGASVNLMPYSVYLQLGLGELKPTMVVLQLADRSVKTPKGVVEDVLVQIDKFYYPIDFLILETESVVHANSKIPIILGRPFLATANALINCRNGLMKLSFGHMTLEVNIFNIGKQIFEDEDCEVVNWIDAVVQEQFTKTYHSDPLDSCLLNFSDDDSSIGSNIANVCSLLDSQVMELNCWKPRFEELPKSENKALPSSVAIPKLELKQLPSEIPKDWSTQDKRNSKYLGSTRLGSYLGSMARISTQRLGGLDFGLATSISAWLGRIMARWLGSRFRGSDLKTVLARDLNSVA</sequence>
<dbReference type="PANTHER" id="PTHR33067">
    <property type="entry name" value="RNA-DIRECTED DNA POLYMERASE-RELATED"/>
    <property type="match status" value="1"/>
</dbReference>
<dbReference type="PANTHER" id="PTHR33067:SF32">
    <property type="entry name" value="ASPARTIC PEPTIDASE DDI1-TYPE DOMAIN-CONTAINING PROTEIN"/>
    <property type="match status" value="1"/>
</dbReference>
<dbReference type="SUPFAM" id="SSF50630">
    <property type="entry name" value="Acid proteases"/>
    <property type="match status" value="1"/>
</dbReference>
<dbReference type="InterPro" id="IPR005162">
    <property type="entry name" value="Retrotrans_gag_dom"/>
</dbReference>
<protein>
    <recommendedName>
        <fullName evidence="1">Retrotransposon gag domain-containing protein</fullName>
    </recommendedName>
</protein>
<accession>A0A2N9H7Z4</accession>
<dbReference type="AlphaFoldDB" id="A0A2N9H7Z4"/>
<dbReference type="Pfam" id="PF03732">
    <property type="entry name" value="Retrotrans_gag"/>
    <property type="match status" value="1"/>
</dbReference>
<dbReference type="InterPro" id="IPR021109">
    <property type="entry name" value="Peptidase_aspartic_dom_sf"/>
</dbReference>
<feature type="domain" description="Retrotransposon gag" evidence="1">
    <location>
        <begin position="87"/>
        <end position="180"/>
    </location>
</feature>
<organism evidence="2">
    <name type="scientific">Fagus sylvatica</name>
    <name type="common">Beechnut</name>
    <dbReference type="NCBI Taxonomy" id="28930"/>
    <lineage>
        <taxon>Eukaryota</taxon>
        <taxon>Viridiplantae</taxon>
        <taxon>Streptophyta</taxon>
        <taxon>Embryophyta</taxon>
        <taxon>Tracheophyta</taxon>
        <taxon>Spermatophyta</taxon>
        <taxon>Magnoliopsida</taxon>
        <taxon>eudicotyledons</taxon>
        <taxon>Gunneridae</taxon>
        <taxon>Pentapetalae</taxon>
        <taxon>rosids</taxon>
        <taxon>fabids</taxon>
        <taxon>Fagales</taxon>
        <taxon>Fagaceae</taxon>
        <taxon>Fagus</taxon>
    </lineage>
</organism>
<proteinExistence type="predicted"/>
<evidence type="ECO:0000259" key="1">
    <source>
        <dbReference type="Pfam" id="PF03732"/>
    </source>
</evidence>
<reference evidence="2" key="1">
    <citation type="submission" date="2018-02" db="EMBL/GenBank/DDBJ databases">
        <authorList>
            <person name="Cohen D.B."/>
            <person name="Kent A.D."/>
        </authorList>
    </citation>
    <scope>NUCLEOTIDE SEQUENCE</scope>
</reference>
<evidence type="ECO:0000313" key="2">
    <source>
        <dbReference type="EMBL" id="SPD07781.1"/>
    </source>
</evidence>
<name>A0A2N9H7Z4_FAGSY</name>
<gene>
    <name evidence="2" type="ORF">FSB_LOCUS35663</name>
</gene>